<dbReference type="OrthoDB" id="160990at2"/>
<keyword evidence="2" id="KW-1185">Reference proteome</keyword>
<accession>A0A1I6P688</accession>
<dbReference type="Proteomes" id="UP000198788">
    <property type="component" value="Unassembled WGS sequence"/>
</dbReference>
<dbReference type="PANTHER" id="PTHR38471:SF2">
    <property type="entry name" value="FOUR HELIX BUNDLE PROTEIN"/>
    <property type="match status" value="1"/>
</dbReference>
<dbReference type="PANTHER" id="PTHR38471">
    <property type="entry name" value="FOUR HELIX BUNDLE PROTEIN"/>
    <property type="match status" value="1"/>
</dbReference>
<dbReference type="SUPFAM" id="SSF158446">
    <property type="entry name" value="IVS-encoded protein-like"/>
    <property type="match status" value="1"/>
</dbReference>
<dbReference type="EMBL" id="FOZV01000001">
    <property type="protein sequence ID" value="SFS35665.1"/>
    <property type="molecule type" value="Genomic_DNA"/>
</dbReference>
<organism evidence="1 2">
    <name type="scientific">Brevundimonas viscosa</name>
    <dbReference type="NCBI Taxonomy" id="871741"/>
    <lineage>
        <taxon>Bacteria</taxon>
        <taxon>Pseudomonadati</taxon>
        <taxon>Pseudomonadota</taxon>
        <taxon>Alphaproteobacteria</taxon>
        <taxon>Caulobacterales</taxon>
        <taxon>Caulobacteraceae</taxon>
        <taxon>Brevundimonas</taxon>
    </lineage>
</organism>
<dbReference type="Gene3D" id="1.20.1440.60">
    <property type="entry name" value="23S rRNA-intervening sequence"/>
    <property type="match status" value="1"/>
</dbReference>
<dbReference type="AlphaFoldDB" id="A0A1I6P688"/>
<proteinExistence type="predicted"/>
<evidence type="ECO:0000313" key="1">
    <source>
        <dbReference type="EMBL" id="SFS35665.1"/>
    </source>
</evidence>
<reference evidence="2" key="1">
    <citation type="submission" date="2016-10" db="EMBL/GenBank/DDBJ databases">
        <authorList>
            <person name="Varghese N."/>
            <person name="Submissions S."/>
        </authorList>
    </citation>
    <scope>NUCLEOTIDE SEQUENCE [LARGE SCALE GENOMIC DNA]</scope>
    <source>
        <strain evidence="2">CGMCC 1.10683</strain>
    </source>
</reference>
<evidence type="ECO:0000313" key="2">
    <source>
        <dbReference type="Proteomes" id="UP000198788"/>
    </source>
</evidence>
<dbReference type="Pfam" id="PF05635">
    <property type="entry name" value="23S_rRNA_IVP"/>
    <property type="match status" value="1"/>
</dbReference>
<dbReference type="RefSeq" id="WP_092307082.1">
    <property type="nucleotide sequence ID" value="NZ_FOZV01000001.1"/>
</dbReference>
<dbReference type="NCBIfam" id="TIGR02436">
    <property type="entry name" value="four helix bundle protein"/>
    <property type="match status" value="1"/>
</dbReference>
<dbReference type="STRING" id="871741.SAMN05192570_0871"/>
<name>A0A1I6P688_9CAUL</name>
<dbReference type="InterPro" id="IPR012657">
    <property type="entry name" value="23S_rRNA-intervening_sequence"/>
</dbReference>
<gene>
    <name evidence="1" type="ORF">SAMN05192570_0871</name>
</gene>
<dbReference type="InterPro" id="IPR036583">
    <property type="entry name" value="23S_rRNA_IVS_sf"/>
</dbReference>
<protein>
    <submittedName>
        <fullName evidence="1">Four helix bundle protein</fullName>
    </submittedName>
</protein>
<sequence length="62" mass="7029">MSVRSYRDLMVWRKGMALAAAVYRLTRQMPKHEEYRISGQMIRAVTSIPANLAVPQNLAPSP</sequence>